<organism evidence="2 3">
    <name type="scientific">Blyttiomyces helicus</name>
    <dbReference type="NCBI Taxonomy" id="388810"/>
    <lineage>
        <taxon>Eukaryota</taxon>
        <taxon>Fungi</taxon>
        <taxon>Fungi incertae sedis</taxon>
        <taxon>Chytridiomycota</taxon>
        <taxon>Chytridiomycota incertae sedis</taxon>
        <taxon>Chytridiomycetes</taxon>
        <taxon>Chytridiomycetes incertae sedis</taxon>
        <taxon>Blyttiomyces</taxon>
    </lineage>
</organism>
<dbReference type="EMBL" id="KZ999919">
    <property type="protein sequence ID" value="RKO84613.1"/>
    <property type="molecule type" value="Genomic_DNA"/>
</dbReference>
<name>A0A4P9W0I1_9FUNG</name>
<sequence>MPSNLLLPDPSFYQSEPIASHCHASIFTVAGVESTPRDLRLPTVPKFAPRLPHRLLTNDCLVGTQGGQFQPVDESRVGPVGVCKFRACADGLAGIVHWIGMGLINLDVKRIVRFDPPTPPSPPLPELLAPYIRESLVGNEDEPDDEVPADYNEAYEIDLDLKATRRRQQCFWTVDNVAREQPCQFELRLLAFLITAGRKESDQSSSPIPPQSPPPSVAFNLRRTNFGGQSQSHPSSPLNVLPILAVDESTSL</sequence>
<evidence type="ECO:0000313" key="3">
    <source>
        <dbReference type="Proteomes" id="UP000269721"/>
    </source>
</evidence>
<protein>
    <submittedName>
        <fullName evidence="2">Uncharacterized protein</fullName>
    </submittedName>
</protein>
<keyword evidence="3" id="KW-1185">Reference proteome</keyword>
<dbReference type="AlphaFoldDB" id="A0A4P9W0I1"/>
<accession>A0A4P9W0I1</accession>
<feature type="region of interest" description="Disordered" evidence="1">
    <location>
        <begin position="200"/>
        <end position="238"/>
    </location>
</feature>
<feature type="compositionally biased region" description="Polar residues" evidence="1">
    <location>
        <begin position="222"/>
        <end position="238"/>
    </location>
</feature>
<evidence type="ECO:0000313" key="2">
    <source>
        <dbReference type="EMBL" id="RKO84613.1"/>
    </source>
</evidence>
<reference evidence="3" key="1">
    <citation type="journal article" date="2018" name="Nat. Microbiol.">
        <title>Leveraging single-cell genomics to expand the fungal tree of life.</title>
        <authorList>
            <person name="Ahrendt S.R."/>
            <person name="Quandt C.A."/>
            <person name="Ciobanu D."/>
            <person name="Clum A."/>
            <person name="Salamov A."/>
            <person name="Andreopoulos B."/>
            <person name="Cheng J.F."/>
            <person name="Woyke T."/>
            <person name="Pelin A."/>
            <person name="Henrissat B."/>
            <person name="Reynolds N.K."/>
            <person name="Benny G.L."/>
            <person name="Smith M.E."/>
            <person name="James T.Y."/>
            <person name="Grigoriev I.V."/>
        </authorList>
    </citation>
    <scope>NUCLEOTIDE SEQUENCE [LARGE SCALE GENOMIC DNA]</scope>
</reference>
<gene>
    <name evidence="2" type="ORF">BDK51DRAFT_32859</name>
</gene>
<feature type="compositionally biased region" description="Pro residues" evidence="1">
    <location>
        <begin position="207"/>
        <end position="216"/>
    </location>
</feature>
<dbReference type="Proteomes" id="UP000269721">
    <property type="component" value="Unassembled WGS sequence"/>
</dbReference>
<evidence type="ECO:0000256" key="1">
    <source>
        <dbReference type="SAM" id="MobiDB-lite"/>
    </source>
</evidence>
<proteinExistence type="predicted"/>